<dbReference type="PANTHER" id="PTHR47379:SF3">
    <property type="entry name" value="SIALYLTRANSFERASE-LIKE PROTEIN 2"/>
    <property type="match status" value="1"/>
</dbReference>
<organism evidence="2 3">
    <name type="scientific">Populus trichocarpa</name>
    <name type="common">Western balsam poplar</name>
    <name type="synonym">Populus balsamifera subsp. trichocarpa</name>
    <dbReference type="NCBI Taxonomy" id="3694"/>
    <lineage>
        <taxon>Eukaryota</taxon>
        <taxon>Viridiplantae</taxon>
        <taxon>Streptophyta</taxon>
        <taxon>Embryophyta</taxon>
        <taxon>Tracheophyta</taxon>
        <taxon>Spermatophyta</taxon>
        <taxon>Magnoliopsida</taxon>
        <taxon>eudicotyledons</taxon>
        <taxon>Gunneridae</taxon>
        <taxon>Pentapetalae</taxon>
        <taxon>rosids</taxon>
        <taxon>fabids</taxon>
        <taxon>Malpighiales</taxon>
        <taxon>Salicaceae</taxon>
        <taxon>Saliceae</taxon>
        <taxon>Populus</taxon>
    </lineage>
</organism>
<dbReference type="InParanoid" id="A0A3N7HCA9"/>
<accession>A0A3N7HCA9</accession>
<dbReference type="Proteomes" id="UP000006729">
    <property type="component" value="Chromosome 12"/>
</dbReference>
<sequence length="126" mass="14609">MRLMQLGFLLALASGLCSSHLHRRRLRSTYVIFMHSSLSTYIYYFVTLNFPMDTVPKWKDPKTGQLEGLSFEFNLCEAVATGEQERNSITRLTREFIDALPVYQMDGRTMHGVGSIKEYFLTDMRI</sequence>
<keyword evidence="1" id="KW-0732">Signal</keyword>
<dbReference type="PANTHER" id="PTHR47379">
    <property type="entry name" value="SIALYLTRANSFERASE-LIKE PROTEIN 2"/>
    <property type="match status" value="1"/>
</dbReference>
<protein>
    <submittedName>
        <fullName evidence="2">Uncharacterized protein</fullName>
    </submittedName>
</protein>
<feature type="signal peptide" evidence="1">
    <location>
        <begin position="1"/>
        <end position="19"/>
    </location>
</feature>
<keyword evidence="3" id="KW-1185">Reference proteome</keyword>
<gene>
    <name evidence="2" type="ORF">POPTR_012G104801</name>
</gene>
<evidence type="ECO:0000313" key="2">
    <source>
        <dbReference type="EMBL" id="RQO98558.1"/>
    </source>
</evidence>
<dbReference type="AlphaFoldDB" id="A0A3N7HCA9"/>
<proteinExistence type="predicted"/>
<evidence type="ECO:0000256" key="1">
    <source>
        <dbReference type="SAM" id="SignalP"/>
    </source>
</evidence>
<evidence type="ECO:0000313" key="3">
    <source>
        <dbReference type="Proteomes" id="UP000006729"/>
    </source>
</evidence>
<dbReference type="EMBL" id="CM009301">
    <property type="protein sequence ID" value="RQO98558.1"/>
    <property type="molecule type" value="Genomic_DNA"/>
</dbReference>
<name>A0A3N7HCA9_POPTR</name>
<feature type="chain" id="PRO_5017962369" evidence="1">
    <location>
        <begin position="20"/>
        <end position="126"/>
    </location>
</feature>
<dbReference type="STRING" id="3694.A0A3N7HCA9"/>
<reference evidence="2 3" key="1">
    <citation type="journal article" date="2006" name="Science">
        <title>The genome of black cottonwood, Populus trichocarpa (Torr. &amp; Gray).</title>
        <authorList>
            <person name="Tuskan G.A."/>
            <person name="Difazio S."/>
            <person name="Jansson S."/>
            <person name="Bohlmann J."/>
            <person name="Grigoriev I."/>
            <person name="Hellsten U."/>
            <person name="Putnam N."/>
            <person name="Ralph S."/>
            <person name="Rombauts S."/>
            <person name="Salamov A."/>
            <person name="Schein J."/>
            <person name="Sterck L."/>
            <person name="Aerts A."/>
            <person name="Bhalerao R.R."/>
            <person name="Bhalerao R.P."/>
            <person name="Blaudez D."/>
            <person name="Boerjan W."/>
            <person name="Brun A."/>
            <person name="Brunner A."/>
            <person name="Busov V."/>
            <person name="Campbell M."/>
            <person name="Carlson J."/>
            <person name="Chalot M."/>
            <person name="Chapman J."/>
            <person name="Chen G.L."/>
            <person name="Cooper D."/>
            <person name="Coutinho P.M."/>
            <person name="Couturier J."/>
            <person name="Covert S."/>
            <person name="Cronk Q."/>
            <person name="Cunningham R."/>
            <person name="Davis J."/>
            <person name="Degroeve S."/>
            <person name="Dejardin A."/>
            <person name="Depamphilis C."/>
            <person name="Detter J."/>
            <person name="Dirks B."/>
            <person name="Dubchak I."/>
            <person name="Duplessis S."/>
            <person name="Ehlting J."/>
            <person name="Ellis B."/>
            <person name="Gendler K."/>
            <person name="Goodstein D."/>
            <person name="Gribskov M."/>
            <person name="Grimwood J."/>
            <person name="Groover A."/>
            <person name="Gunter L."/>
            <person name="Hamberger B."/>
            <person name="Heinze B."/>
            <person name="Helariutta Y."/>
            <person name="Henrissat B."/>
            <person name="Holligan D."/>
            <person name="Holt R."/>
            <person name="Huang W."/>
            <person name="Islam-Faridi N."/>
            <person name="Jones S."/>
            <person name="Jones-Rhoades M."/>
            <person name="Jorgensen R."/>
            <person name="Joshi C."/>
            <person name="Kangasjarvi J."/>
            <person name="Karlsson J."/>
            <person name="Kelleher C."/>
            <person name="Kirkpatrick R."/>
            <person name="Kirst M."/>
            <person name="Kohler A."/>
            <person name="Kalluri U."/>
            <person name="Larimer F."/>
            <person name="Leebens-Mack J."/>
            <person name="Leple J.C."/>
            <person name="Locascio P."/>
            <person name="Lou Y."/>
            <person name="Lucas S."/>
            <person name="Martin F."/>
            <person name="Montanini B."/>
            <person name="Napoli C."/>
            <person name="Nelson D.R."/>
            <person name="Nelson C."/>
            <person name="Nieminen K."/>
            <person name="Nilsson O."/>
            <person name="Pereda V."/>
            <person name="Peter G."/>
            <person name="Philippe R."/>
            <person name="Pilate G."/>
            <person name="Poliakov A."/>
            <person name="Razumovskaya J."/>
            <person name="Richardson P."/>
            <person name="Rinaldi C."/>
            <person name="Ritland K."/>
            <person name="Rouze P."/>
            <person name="Ryaboy D."/>
            <person name="Schmutz J."/>
            <person name="Schrader J."/>
            <person name="Segerman B."/>
            <person name="Shin H."/>
            <person name="Siddiqui A."/>
            <person name="Sterky F."/>
            <person name="Terry A."/>
            <person name="Tsai C.J."/>
            <person name="Uberbacher E."/>
            <person name="Unneberg P."/>
            <person name="Vahala J."/>
            <person name="Wall K."/>
            <person name="Wessler S."/>
            <person name="Yang G."/>
            <person name="Yin T."/>
            <person name="Douglas C."/>
            <person name="Marra M."/>
            <person name="Sandberg G."/>
            <person name="Van de Peer Y."/>
            <person name="Rokhsar D."/>
        </authorList>
    </citation>
    <scope>NUCLEOTIDE SEQUENCE [LARGE SCALE GENOMIC DNA]</scope>
    <source>
        <strain evidence="3">cv. Nisqually</strain>
    </source>
</reference>